<proteinExistence type="predicted"/>
<reference evidence="1 2" key="1">
    <citation type="submission" date="2019-12" db="EMBL/GenBank/DDBJ databases">
        <title>Corynebacterium sp. nov., isolated from feces of the Anser Albifrons in China.</title>
        <authorList>
            <person name="Liu Q."/>
        </authorList>
    </citation>
    <scope>NUCLEOTIDE SEQUENCE [LARGE SCALE GENOMIC DNA]</scope>
    <source>
        <strain evidence="1 2">4H37-19</strain>
    </source>
</reference>
<dbReference type="EMBL" id="CP046884">
    <property type="protein sequence ID" value="QNQ89467.1"/>
    <property type="molecule type" value="Genomic_DNA"/>
</dbReference>
<dbReference type="Pfam" id="PF07883">
    <property type="entry name" value="Cupin_2"/>
    <property type="match status" value="1"/>
</dbReference>
<dbReference type="KEGG" id="cpoy:GP475_01610"/>
<dbReference type="Proteomes" id="UP000516320">
    <property type="component" value="Chromosome"/>
</dbReference>
<dbReference type="InterPro" id="IPR013096">
    <property type="entry name" value="Cupin_2"/>
</dbReference>
<keyword evidence="2" id="KW-1185">Reference proteome</keyword>
<evidence type="ECO:0000313" key="2">
    <source>
        <dbReference type="Proteomes" id="UP000516320"/>
    </source>
</evidence>
<dbReference type="RefSeq" id="WP_187974922.1">
    <property type="nucleotide sequence ID" value="NZ_CP046884.1"/>
</dbReference>
<organism evidence="1 2">
    <name type="scientific">Corynebacterium poyangense</name>
    <dbReference type="NCBI Taxonomy" id="2684405"/>
    <lineage>
        <taxon>Bacteria</taxon>
        <taxon>Bacillati</taxon>
        <taxon>Actinomycetota</taxon>
        <taxon>Actinomycetes</taxon>
        <taxon>Mycobacteriales</taxon>
        <taxon>Corynebacteriaceae</taxon>
        <taxon>Corynebacterium</taxon>
    </lineage>
</organism>
<protein>
    <submittedName>
        <fullName evidence="1">Cupin domain-containing protein</fullName>
    </submittedName>
</protein>
<dbReference type="InterPro" id="IPR029032">
    <property type="entry name" value="AhpD-like"/>
</dbReference>
<sequence>MEKIIQTTGHDVLGSFAPSFAHYNDDVLFGENWNDPALTHKQRCLLTVAALVSSGVTDSSLSYHLRNAKQSGINHTEIAGALTHIAFYVGWPKAWAAFHQAKEVWGPDSNPDNAMHAHAANMLFPIGEPNNEFSKYFSGKSYLANICSGPLPIFNVTFEPGCKNNWHIHHADQGGGQVLICVAGQGLYQAWGEEPIGLAPGDAVIIPAGVKHWHGATDDRWFSHLAIEIPGENSHTEWLEPIEENPIR</sequence>
<accession>A0A7H0SLP2</accession>
<dbReference type="CDD" id="cd02233">
    <property type="entry name" value="cupin_HNL-like"/>
    <property type="match status" value="1"/>
</dbReference>
<dbReference type="SUPFAM" id="SSF51182">
    <property type="entry name" value="RmlC-like cupins"/>
    <property type="match status" value="1"/>
</dbReference>
<dbReference type="SUPFAM" id="SSF69118">
    <property type="entry name" value="AhpD-like"/>
    <property type="match status" value="1"/>
</dbReference>
<evidence type="ECO:0000313" key="1">
    <source>
        <dbReference type="EMBL" id="QNQ89467.1"/>
    </source>
</evidence>
<dbReference type="InterPro" id="IPR014710">
    <property type="entry name" value="RmlC-like_jellyroll"/>
</dbReference>
<dbReference type="GO" id="GO:0051920">
    <property type="term" value="F:peroxiredoxin activity"/>
    <property type="evidence" value="ECO:0007669"/>
    <property type="project" value="InterPro"/>
</dbReference>
<dbReference type="Gene3D" id="1.20.1290.10">
    <property type="entry name" value="AhpD-like"/>
    <property type="match status" value="1"/>
</dbReference>
<gene>
    <name evidence="1" type="ORF">GP475_01610</name>
</gene>
<dbReference type="PANTHER" id="PTHR43698">
    <property type="entry name" value="RIBD C-TERMINAL DOMAIN CONTAINING PROTEIN"/>
    <property type="match status" value="1"/>
</dbReference>
<dbReference type="InterPro" id="IPR003779">
    <property type="entry name" value="CMD-like"/>
</dbReference>
<name>A0A7H0SLP2_9CORY</name>
<dbReference type="InterPro" id="IPR011051">
    <property type="entry name" value="RmlC_Cupin_sf"/>
</dbReference>
<dbReference type="PANTHER" id="PTHR43698:SF1">
    <property type="entry name" value="BLL4564 PROTEIN"/>
    <property type="match status" value="1"/>
</dbReference>
<dbReference type="InterPro" id="IPR047263">
    <property type="entry name" value="HNL-like_cupin"/>
</dbReference>
<dbReference type="AlphaFoldDB" id="A0A7H0SLP2"/>
<dbReference type="Pfam" id="PF02627">
    <property type="entry name" value="CMD"/>
    <property type="match status" value="1"/>
</dbReference>
<dbReference type="Gene3D" id="2.60.120.10">
    <property type="entry name" value="Jelly Rolls"/>
    <property type="match status" value="1"/>
</dbReference>